<keyword evidence="2" id="KW-0547">Nucleotide-binding</keyword>
<dbReference type="InterPro" id="IPR003593">
    <property type="entry name" value="AAA+_ATPase"/>
</dbReference>
<dbReference type="Pfam" id="PF00004">
    <property type="entry name" value="AAA"/>
    <property type="match status" value="1"/>
</dbReference>
<organism evidence="6">
    <name type="scientific">Cladocopium goreaui</name>
    <dbReference type="NCBI Taxonomy" id="2562237"/>
    <lineage>
        <taxon>Eukaryota</taxon>
        <taxon>Sar</taxon>
        <taxon>Alveolata</taxon>
        <taxon>Dinophyceae</taxon>
        <taxon>Suessiales</taxon>
        <taxon>Symbiodiniaceae</taxon>
        <taxon>Cladocopium</taxon>
    </lineage>
</organism>
<dbReference type="Gene3D" id="1.10.8.60">
    <property type="match status" value="1"/>
</dbReference>
<dbReference type="EMBL" id="CAMXCT010000033">
    <property type="protein sequence ID" value="CAI3972764.1"/>
    <property type="molecule type" value="Genomic_DNA"/>
</dbReference>
<gene>
    <name evidence="6" type="ORF">C1SCF055_LOCUS1324</name>
</gene>
<keyword evidence="8" id="KW-1185">Reference proteome</keyword>
<accession>A0A9P1BG87</accession>
<dbReference type="PANTHER" id="PTHR43392:SF2">
    <property type="entry name" value="AAA-TYPE ATPASE FAMILY PROTEIN _ ANKYRIN REPEAT FAMILY PROTEIN"/>
    <property type="match status" value="1"/>
</dbReference>
<feature type="region of interest" description="Disordered" evidence="4">
    <location>
        <begin position="202"/>
        <end position="286"/>
    </location>
</feature>
<dbReference type="Gene3D" id="3.40.50.300">
    <property type="entry name" value="P-loop containing nucleotide triphosphate hydrolases"/>
    <property type="match status" value="1"/>
</dbReference>
<dbReference type="InterPro" id="IPR000641">
    <property type="entry name" value="CbxX/CfxQ"/>
</dbReference>
<comment type="caution">
    <text evidence="6">The sequence shown here is derived from an EMBL/GenBank/DDBJ whole genome shotgun (WGS) entry which is preliminary data.</text>
</comment>
<dbReference type="EMBL" id="CAMXCT020000033">
    <property type="protein sequence ID" value="CAL1126139.1"/>
    <property type="molecule type" value="Genomic_DNA"/>
</dbReference>
<evidence type="ECO:0000256" key="3">
    <source>
        <dbReference type="ARBA" id="ARBA00022840"/>
    </source>
</evidence>
<evidence type="ECO:0000313" key="8">
    <source>
        <dbReference type="Proteomes" id="UP001152797"/>
    </source>
</evidence>
<evidence type="ECO:0000259" key="5">
    <source>
        <dbReference type="SMART" id="SM00382"/>
    </source>
</evidence>
<reference evidence="6" key="1">
    <citation type="submission" date="2022-10" db="EMBL/GenBank/DDBJ databases">
        <authorList>
            <person name="Chen Y."/>
            <person name="Dougan E. K."/>
            <person name="Chan C."/>
            <person name="Rhodes N."/>
            <person name="Thang M."/>
        </authorList>
    </citation>
    <scope>NUCLEOTIDE SEQUENCE</scope>
</reference>
<dbReference type="InterPro" id="IPR050773">
    <property type="entry name" value="CbxX/CfxQ_RuBisCO_ESX"/>
</dbReference>
<dbReference type="FunFam" id="3.40.50.300:FF:000216">
    <property type="entry name" value="Type VII secretion ATPase EccA"/>
    <property type="match status" value="1"/>
</dbReference>
<evidence type="ECO:0000313" key="7">
    <source>
        <dbReference type="EMBL" id="CAL4760076.1"/>
    </source>
</evidence>
<dbReference type="GO" id="GO:0005524">
    <property type="term" value="F:ATP binding"/>
    <property type="evidence" value="ECO:0007669"/>
    <property type="project" value="UniProtKB-KW"/>
</dbReference>
<dbReference type="InterPro" id="IPR027417">
    <property type="entry name" value="P-loop_NTPase"/>
</dbReference>
<proteinExistence type="inferred from homology"/>
<dbReference type="OrthoDB" id="443902at2759"/>
<feature type="compositionally biased region" description="Polar residues" evidence="4">
    <location>
        <begin position="256"/>
        <end position="265"/>
    </location>
</feature>
<dbReference type="AlphaFoldDB" id="A0A9P1BG87"/>
<evidence type="ECO:0000256" key="2">
    <source>
        <dbReference type="ARBA" id="ARBA00022741"/>
    </source>
</evidence>
<protein>
    <submittedName>
        <fullName evidence="7">Stage V sporulation protein K</fullName>
    </submittedName>
</protein>
<dbReference type="InterPro" id="IPR003959">
    <property type="entry name" value="ATPase_AAA_core"/>
</dbReference>
<reference evidence="7 8" key="2">
    <citation type="submission" date="2024-05" db="EMBL/GenBank/DDBJ databases">
        <authorList>
            <person name="Chen Y."/>
            <person name="Shah S."/>
            <person name="Dougan E. K."/>
            <person name="Thang M."/>
            <person name="Chan C."/>
        </authorList>
    </citation>
    <scope>NUCLEOTIDE SEQUENCE [LARGE SCALE GENOMIC DNA]</scope>
</reference>
<comment type="similarity">
    <text evidence="1">Belongs to the CbxX/CfxQ family.</text>
</comment>
<evidence type="ECO:0000313" key="6">
    <source>
        <dbReference type="EMBL" id="CAI3972764.1"/>
    </source>
</evidence>
<dbReference type="GO" id="GO:0016887">
    <property type="term" value="F:ATP hydrolysis activity"/>
    <property type="evidence" value="ECO:0007669"/>
    <property type="project" value="InterPro"/>
</dbReference>
<dbReference type="SMART" id="SM00382">
    <property type="entry name" value="AAA"/>
    <property type="match status" value="1"/>
</dbReference>
<dbReference type="PANTHER" id="PTHR43392">
    <property type="entry name" value="AAA-TYPE ATPASE FAMILY PROTEIN / ANKYRIN REPEAT FAMILY PROTEIN"/>
    <property type="match status" value="1"/>
</dbReference>
<name>A0A9P1BG87_9DINO</name>
<sequence>MDCSGTVSVGGYSGPDLRCSFSDLEGSDILATTADLVNLNLAPCKMSVTKTQVESVANKGQDWPTLAAAISKVTSAKTGDKMKLQAACLEVSSILGDSAGSALIELEEEEMTELEEANNVTKGNPTRGYTPMPDPGWCKDAHKKMYVSFKKSVPTLEECVEICDGRDTCKGFAHQLGACHIYTDAVPRSSTGSPRRLQCYQRNSAASSAGVSKPVKAPKKASVRPTYSTGSRNTGPKPIAKPTKPTSQKLKKRKTWQASKPGSYNSRKKAEQVIEQNEVPGGTNEKVDKLMNDLNKLVGLTKVKAGMSELRAMVEFDQWRKRLLPDAKTLMGQSFHMQFLGNPGTGKTVVARMVGQLLVEMGVIKKVERKEEKDSDVFVEVSRADLVAEYKGQTAPKVLGAVAKAMGGVLFVDEAYSLKKESKDSFGQEAVDTLIKEIEDKRDQVIAIFAGYEKEMETFFEANPGFKSRVPFKFYFDDYTCDELNHIGGIFMGDKGFRTSEGATKWLNRTIRFSTGCCDGDQSECEALRDSGNGRTVRNILEVASFHVAVGGECSEVIIYVAIIL</sequence>
<evidence type="ECO:0000256" key="1">
    <source>
        <dbReference type="ARBA" id="ARBA00010378"/>
    </source>
</evidence>
<dbReference type="EMBL" id="CAMXCT030000033">
    <property type="protein sequence ID" value="CAL4760076.1"/>
    <property type="molecule type" value="Genomic_DNA"/>
</dbReference>
<dbReference type="SUPFAM" id="SSF52540">
    <property type="entry name" value="P-loop containing nucleoside triphosphate hydrolases"/>
    <property type="match status" value="1"/>
</dbReference>
<feature type="compositionally biased region" description="Polar residues" evidence="4">
    <location>
        <begin position="225"/>
        <end position="234"/>
    </location>
</feature>
<dbReference type="CDD" id="cd00009">
    <property type="entry name" value="AAA"/>
    <property type="match status" value="1"/>
</dbReference>
<dbReference type="PRINTS" id="PR00819">
    <property type="entry name" value="CBXCFQXSUPER"/>
</dbReference>
<evidence type="ECO:0000256" key="4">
    <source>
        <dbReference type="SAM" id="MobiDB-lite"/>
    </source>
</evidence>
<dbReference type="Proteomes" id="UP001152797">
    <property type="component" value="Unassembled WGS sequence"/>
</dbReference>
<feature type="domain" description="AAA+ ATPase" evidence="5">
    <location>
        <begin position="333"/>
        <end position="480"/>
    </location>
</feature>
<keyword evidence="3" id="KW-0067">ATP-binding</keyword>